<protein>
    <submittedName>
        <fullName evidence="2">Uncharacterized protein</fullName>
    </submittedName>
</protein>
<feature type="region of interest" description="Disordered" evidence="1">
    <location>
        <begin position="1"/>
        <end position="78"/>
    </location>
</feature>
<organism evidence="2 3">
    <name type="scientific">Lithospermum erythrorhizon</name>
    <name type="common">Purple gromwell</name>
    <name type="synonym">Lithospermum officinale var. erythrorhizon</name>
    <dbReference type="NCBI Taxonomy" id="34254"/>
    <lineage>
        <taxon>Eukaryota</taxon>
        <taxon>Viridiplantae</taxon>
        <taxon>Streptophyta</taxon>
        <taxon>Embryophyta</taxon>
        <taxon>Tracheophyta</taxon>
        <taxon>Spermatophyta</taxon>
        <taxon>Magnoliopsida</taxon>
        <taxon>eudicotyledons</taxon>
        <taxon>Gunneridae</taxon>
        <taxon>Pentapetalae</taxon>
        <taxon>asterids</taxon>
        <taxon>lamiids</taxon>
        <taxon>Boraginales</taxon>
        <taxon>Boraginaceae</taxon>
        <taxon>Boraginoideae</taxon>
        <taxon>Lithospermeae</taxon>
        <taxon>Lithospermum</taxon>
    </lineage>
</organism>
<name>A0AAV3PYK4_LITER</name>
<comment type="caution">
    <text evidence="2">The sequence shown here is derived from an EMBL/GenBank/DDBJ whole genome shotgun (WGS) entry which is preliminary data.</text>
</comment>
<feature type="compositionally biased region" description="Low complexity" evidence="1">
    <location>
        <begin position="37"/>
        <end position="48"/>
    </location>
</feature>
<evidence type="ECO:0000313" key="2">
    <source>
        <dbReference type="EMBL" id="GAA0156368.1"/>
    </source>
</evidence>
<dbReference type="AlphaFoldDB" id="A0AAV3PYK4"/>
<dbReference type="EMBL" id="BAABME010002846">
    <property type="protein sequence ID" value="GAA0156368.1"/>
    <property type="molecule type" value="Genomic_DNA"/>
</dbReference>
<dbReference type="Proteomes" id="UP001454036">
    <property type="component" value="Unassembled WGS sequence"/>
</dbReference>
<evidence type="ECO:0000256" key="1">
    <source>
        <dbReference type="SAM" id="MobiDB-lite"/>
    </source>
</evidence>
<evidence type="ECO:0000313" key="3">
    <source>
        <dbReference type="Proteomes" id="UP001454036"/>
    </source>
</evidence>
<gene>
    <name evidence="2" type="ORF">LIER_13882</name>
</gene>
<sequence length="212" mass="23184">MVETDGGSSGTRKKGRGDHDTQPPQLVGVNEKGEPILLQSLPPQSNQQTETPSQKPDVFLLPWKDNVSPDESNSEHRDHLQIEHSATDEGMGMHVPPTVDDSGKNVVSGLISTERVASTKTQISLIRVNQEGRNLDSQYVEVVNIVEVNPERVIENVESVQPNVKDTSVKTSNKSTKTQSSVDPIVVEILAEMSKSMIGGVSGSRKKKRLRK</sequence>
<accession>A0AAV3PYK4</accession>
<reference evidence="2 3" key="1">
    <citation type="submission" date="2024-01" db="EMBL/GenBank/DDBJ databases">
        <title>The complete chloroplast genome sequence of Lithospermum erythrorhizon: insights into the phylogenetic relationship among Boraginaceae species and the maternal lineages of purple gromwells.</title>
        <authorList>
            <person name="Okada T."/>
            <person name="Watanabe K."/>
        </authorList>
    </citation>
    <scope>NUCLEOTIDE SEQUENCE [LARGE SCALE GENOMIC DNA]</scope>
</reference>
<proteinExistence type="predicted"/>
<keyword evidence="3" id="KW-1185">Reference proteome</keyword>